<evidence type="ECO:0000313" key="15">
    <source>
        <dbReference type="EnsemblMetazoa" id="XP_003242664.1"/>
    </source>
</evidence>
<comment type="cofactor">
    <cofactor evidence="1 13">
        <name>heme</name>
        <dbReference type="ChEBI" id="CHEBI:30413"/>
    </cofactor>
</comment>
<evidence type="ECO:0000256" key="14">
    <source>
        <dbReference type="RuleBase" id="RU000461"/>
    </source>
</evidence>
<dbReference type="KEGG" id="api:100574207"/>
<evidence type="ECO:0000256" key="3">
    <source>
        <dbReference type="ARBA" id="ARBA00004406"/>
    </source>
</evidence>
<comment type="similarity">
    <text evidence="4 14">Belongs to the cytochrome P450 family.</text>
</comment>
<dbReference type="PROSITE" id="PS00086">
    <property type="entry name" value="CYTOCHROME_P450"/>
    <property type="match status" value="1"/>
</dbReference>
<dbReference type="Pfam" id="PF00067">
    <property type="entry name" value="p450"/>
    <property type="match status" value="1"/>
</dbReference>
<name>A0A8R1W8X2_ACYPI</name>
<dbReference type="GO" id="GO:0005789">
    <property type="term" value="C:endoplasmic reticulum membrane"/>
    <property type="evidence" value="ECO:0007669"/>
    <property type="project" value="UniProtKB-SubCell"/>
</dbReference>
<keyword evidence="5 13" id="KW-0349">Heme</keyword>
<evidence type="ECO:0000256" key="10">
    <source>
        <dbReference type="ARBA" id="ARBA00023004"/>
    </source>
</evidence>
<protein>
    <submittedName>
        <fullName evidence="15">Uncharacterized protein</fullName>
    </submittedName>
</protein>
<keyword evidence="10 13" id="KW-0408">Iron</keyword>
<evidence type="ECO:0000256" key="2">
    <source>
        <dbReference type="ARBA" id="ARBA00004174"/>
    </source>
</evidence>
<organism evidence="15 16">
    <name type="scientific">Acyrthosiphon pisum</name>
    <name type="common">Pea aphid</name>
    <dbReference type="NCBI Taxonomy" id="7029"/>
    <lineage>
        <taxon>Eukaryota</taxon>
        <taxon>Metazoa</taxon>
        <taxon>Ecdysozoa</taxon>
        <taxon>Arthropoda</taxon>
        <taxon>Hexapoda</taxon>
        <taxon>Insecta</taxon>
        <taxon>Pterygota</taxon>
        <taxon>Neoptera</taxon>
        <taxon>Paraneoptera</taxon>
        <taxon>Hemiptera</taxon>
        <taxon>Sternorrhyncha</taxon>
        <taxon>Aphidomorpha</taxon>
        <taxon>Aphidoidea</taxon>
        <taxon>Aphididae</taxon>
        <taxon>Macrosiphini</taxon>
        <taxon>Acyrthosiphon</taxon>
    </lineage>
</organism>
<accession>A0A8R1W8X2</accession>
<dbReference type="OrthoDB" id="1470350at2759"/>
<dbReference type="EnsemblMetazoa" id="XM_003242616.4">
    <property type="protein sequence ID" value="XP_003242664.1"/>
    <property type="gene ID" value="LOC100574207"/>
</dbReference>
<dbReference type="GO" id="GO:0016705">
    <property type="term" value="F:oxidoreductase activity, acting on paired donors, with incorporation or reduction of molecular oxygen"/>
    <property type="evidence" value="ECO:0007669"/>
    <property type="project" value="InterPro"/>
</dbReference>
<reference evidence="16" key="1">
    <citation type="submission" date="2010-06" db="EMBL/GenBank/DDBJ databases">
        <authorList>
            <person name="Jiang H."/>
            <person name="Abraham K."/>
            <person name="Ali S."/>
            <person name="Alsbrooks S.L."/>
            <person name="Anim B.N."/>
            <person name="Anosike U.S."/>
            <person name="Attaway T."/>
            <person name="Bandaranaike D.P."/>
            <person name="Battles P.K."/>
            <person name="Bell S.N."/>
            <person name="Bell A.V."/>
            <person name="Beltran B."/>
            <person name="Bickham C."/>
            <person name="Bustamante Y."/>
            <person name="Caleb T."/>
            <person name="Canada A."/>
            <person name="Cardenas V."/>
            <person name="Carter K."/>
            <person name="Chacko J."/>
            <person name="Chandrabose M.N."/>
            <person name="Chavez D."/>
            <person name="Chavez A."/>
            <person name="Chen L."/>
            <person name="Chu H.-S."/>
            <person name="Claassen K.J."/>
            <person name="Cockrell R."/>
            <person name="Collins M."/>
            <person name="Cooper J.A."/>
            <person name="Cree A."/>
            <person name="Curry S.M."/>
            <person name="Da Y."/>
            <person name="Dao M.D."/>
            <person name="Das B."/>
            <person name="Davila M.-L."/>
            <person name="Davy-Carroll L."/>
            <person name="Denson S."/>
            <person name="Dinh H."/>
            <person name="Ebong V.E."/>
            <person name="Edwards J.R."/>
            <person name="Egan A."/>
            <person name="El-Daye J."/>
            <person name="Escobedo L."/>
            <person name="Fernandez S."/>
            <person name="Fernando P.R."/>
            <person name="Flagg N."/>
            <person name="Forbes L.D."/>
            <person name="Fowler R.G."/>
            <person name="Fu Q."/>
            <person name="Gabisi R.A."/>
            <person name="Ganer J."/>
            <person name="Garbino Pronczuk A."/>
            <person name="Garcia R.M."/>
            <person name="Garner T."/>
            <person name="Garrett T.E."/>
            <person name="Gonzalez D.A."/>
            <person name="Hamid H."/>
            <person name="Hawkins E.S."/>
            <person name="Hirani K."/>
            <person name="Hogues M.E."/>
            <person name="Hollins B."/>
            <person name="Hsiao C.-H."/>
            <person name="Jabil R."/>
            <person name="James M.L."/>
            <person name="Jhangiani S.N."/>
            <person name="Johnson B."/>
            <person name="Johnson Q."/>
            <person name="Joshi V."/>
            <person name="Kalu J.B."/>
            <person name="Kam C."/>
            <person name="Kashfia A."/>
            <person name="Keebler J."/>
            <person name="Kisamo H."/>
            <person name="Kovar C.L."/>
            <person name="Lago L.A."/>
            <person name="Lai C.-Y."/>
            <person name="Laidlaw J."/>
            <person name="Lara F."/>
            <person name="Le T.-K."/>
            <person name="Lee S.L."/>
            <person name="Legall F.H."/>
            <person name="Lemon S.J."/>
            <person name="Lewis L.R."/>
            <person name="Li B."/>
            <person name="Liu Y."/>
            <person name="Liu Y.-S."/>
            <person name="Lopez J."/>
            <person name="Lozado R.J."/>
            <person name="Lu J."/>
            <person name="Madu R.C."/>
            <person name="Maheshwari M."/>
            <person name="Maheshwari R."/>
            <person name="Malloy K."/>
            <person name="Martinez E."/>
            <person name="Mathew T."/>
            <person name="Mercado I.C."/>
            <person name="Mercado C."/>
            <person name="Meyer B."/>
            <person name="Montgomery K."/>
            <person name="Morgan M.B."/>
            <person name="Munidasa M."/>
            <person name="Nazareth L.V."/>
            <person name="Nelson J."/>
            <person name="Ng B.M."/>
            <person name="Nguyen N.B."/>
            <person name="Nguyen P.Q."/>
            <person name="Nguyen T."/>
            <person name="Obregon M."/>
            <person name="Okwuonu G.O."/>
            <person name="Onwere C.G."/>
            <person name="Orozco G."/>
            <person name="Parra A."/>
            <person name="Patel S."/>
            <person name="Patil S."/>
            <person name="Perez A."/>
            <person name="Perez Y."/>
            <person name="Pham C."/>
            <person name="Primus E.L."/>
            <person name="Pu L.-L."/>
            <person name="Puazo M."/>
            <person name="Qin X."/>
            <person name="Quiroz J.B."/>
            <person name="Reese J."/>
            <person name="Richards S."/>
            <person name="Rives C.M."/>
            <person name="Robberts R."/>
            <person name="Ruiz S.J."/>
            <person name="Ruiz M.J."/>
            <person name="Santibanez J."/>
            <person name="Schneider B.W."/>
            <person name="Sisson I."/>
            <person name="Smith M."/>
            <person name="Sodergren E."/>
            <person name="Song X.-Z."/>
            <person name="Song B.B."/>
            <person name="Summersgill H."/>
            <person name="Thelus R."/>
            <person name="Thornton R.D."/>
            <person name="Trejos Z.Y."/>
            <person name="Usmani K."/>
            <person name="Vattathil S."/>
            <person name="Villasana D."/>
            <person name="Walker D.L."/>
            <person name="Wang S."/>
            <person name="Wang K."/>
            <person name="White C.S."/>
            <person name="Williams A.C."/>
            <person name="Williamson J."/>
            <person name="Wilson K."/>
            <person name="Woghiren I.O."/>
            <person name="Woodworth J.R."/>
            <person name="Worley K.C."/>
            <person name="Wright R.A."/>
            <person name="Wu W."/>
            <person name="Young L."/>
            <person name="Zhang L."/>
            <person name="Zhang J."/>
            <person name="Zhu Y."/>
            <person name="Muzny D.M."/>
            <person name="Weinstock G."/>
            <person name="Gibbs R.A."/>
        </authorList>
    </citation>
    <scope>NUCLEOTIDE SEQUENCE [LARGE SCALE GENOMIC DNA]</scope>
    <source>
        <strain evidence="16">LSR1</strain>
    </source>
</reference>
<dbReference type="GO" id="GO:0004497">
    <property type="term" value="F:monooxygenase activity"/>
    <property type="evidence" value="ECO:0007669"/>
    <property type="project" value="UniProtKB-KW"/>
</dbReference>
<keyword evidence="6 13" id="KW-0479">Metal-binding</keyword>
<feature type="binding site" description="axial binding residue" evidence="13">
    <location>
        <position position="62"/>
    </location>
    <ligand>
        <name>heme</name>
        <dbReference type="ChEBI" id="CHEBI:30413"/>
    </ligand>
    <ligandPart>
        <name>Fe</name>
        <dbReference type="ChEBI" id="CHEBI:18248"/>
    </ligandPart>
</feature>
<keyword evidence="8" id="KW-0492">Microsome</keyword>
<dbReference type="RefSeq" id="XP_003242664.1">
    <property type="nucleotide sequence ID" value="XM_003242616.4"/>
</dbReference>
<evidence type="ECO:0000256" key="13">
    <source>
        <dbReference type="PIRSR" id="PIRSR602401-1"/>
    </source>
</evidence>
<proteinExistence type="inferred from homology"/>
<dbReference type="InterPro" id="IPR017972">
    <property type="entry name" value="Cyt_P450_CS"/>
</dbReference>
<keyword evidence="12" id="KW-0472">Membrane</keyword>
<evidence type="ECO:0000256" key="1">
    <source>
        <dbReference type="ARBA" id="ARBA00001971"/>
    </source>
</evidence>
<dbReference type="PRINTS" id="PR00463">
    <property type="entry name" value="EP450I"/>
</dbReference>
<evidence type="ECO:0000256" key="5">
    <source>
        <dbReference type="ARBA" id="ARBA00022617"/>
    </source>
</evidence>
<evidence type="ECO:0000256" key="4">
    <source>
        <dbReference type="ARBA" id="ARBA00010617"/>
    </source>
</evidence>
<evidence type="ECO:0000256" key="11">
    <source>
        <dbReference type="ARBA" id="ARBA00023033"/>
    </source>
</evidence>
<evidence type="ECO:0000256" key="6">
    <source>
        <dbReference type="ARBA" id="ARBA00022723"/>
    </source>
</evidence>
<dbReference type="Proteomes" id="UP000007819">
    <property type="component" value="Chromosome X"/>
</dbReference>
<dbReference type="InterPro" id="IPR036396">
    <property type="entry name" value="Cyt_P450_sf"/>
</dbReference>
<evidence type="ECO:0000313" key="16">
    <source>
        <dbReference type="Proteomes" id="UP000007819"/>
    </source>
</evidence>
<dbReference type="GO" id="GO:0005506">
    <property type="term" value="F:iron ion binding"/>
    <property type="evidence" value="ECO:0007669"/>
    <property type="project" value="InterPro"/>
</dbReference>
<dbReference type="PANTHER" id="PTHR24291:SF189">
    <property type="entry name" value="CYTOCHROME P450 4C3-RELATED"/>
    <property type="match status" value="1"/>
</dbReference>
<dbReference type="SUPFAM" id="SSF48264">
    <property type="entry name" value="Cytochrome P450"/>
    <property type="match status" value="1"/>
</dbReference>
<keyword evidence="11 14" id="KW-0503">Monooxygenase</keyword>
<keyword evidence="16" id="KW-1185">Reference proteome</keyword>
<dbReference type="Gene3D" id="1.10.630.10">
    <property type="entry name" value="Cytochrome P450"/>
    <property type="match status" value="1"/>
</dbReference>
<keyword evidence="7" id="KW-0256">Endoplasmic reticulum</keyword>
<evidence type="ECO:0000256" key="12">
    <source>
        <dbReference type="ARBA" id="ARBA00023136"/>
    </source>
</evidence>
<dbReference type="AlphaFoldDB" id="A0A8R1W8X2"/>
<evidence type="ECO:0000256" key="8">
    <source>
        <dbReference type="ARBA" id="ARBA00022848"/>
    </source>
</evidence>
<dbReference type="GO" id="GO:0020037">
    <property type="term" value="F:heme binding"/>
    <property type="evidence" value="ECO:0007669"/>
    <property type="project" value="InterPro"/>
</dbReference>
<dbReference type="InterPro" id="IPR001128">
    <property type="entry name" value="Cyt_P450"/>
</dbReference>
<sequence>MFAGDHTILPGTSIFINVFALHRNEKHFENPEKFDPDRFLEENKKDRHRFAFVPFSAGSRNCIGQKFAMIVLKIAVATLIKTYRVKSIDPEEKLGLVGEIVLNALNGIHVTLEERA</sequence>
<reference evidence="15" key="2">
    <citation type="submission" date="2022-06" db="UniProtKB">
        <authorList>
            <consortium name="EnsemblMetazoa"/>
        </authorList>
    </citation>
    <scope>IDENTIFICATION</scope>
</reference>
<comment type="subcellular location">
    <subcellularLocation>
        <location evidence="3">Endoplasmic reticulum membrane</location>
        <topology evidence="3">Peripheral membrane protein</topology>
    </subcellularLocation>
    <subcellularLocation>
        <location evidence="2">Microsome membrane</location>
        <topology evidence="2">Peripheral membrane protein</topology>
    </subcellularLocation>
</comment>
<dbReference type="GeneID" id="100574207"/>
<evidence type="ECO:0000256" key="9">
    <source>
        <dbReference type="ARBA" id="ARBA00023002"/>
    </source>
</evidence>
<keyword evidence="9 14" id="KW-0560">Oxidoreductase</keyword>
<evidence type="ECO:0000256" key="7">
    <source>
        <dbReference type="ARBA" id="ARBA00022824"/>
    </source>
</evidence>
<dbReference type="InterPro" id="IPR050196">
    <property type="entry name" value="Cytochrome_P450_Monoox"/>
</dbReference>
<dbReference type="InterPro" id="IPR002401">
    <property type="entry name" value="Cyt_P450_E_grp-I"/>
</dbReference>
<dbReference type="OMA" id="NINAVHR"/>
<dbReference type="PANTHER" id="PTHR24291">
    <property type="entry name" value="CYTOCHROME P450 FAMILY 4"/>
    <property type="match status" value="1"/>
</dbReference>